<dbReference type="InterPro" id="IPR006542">
    <property type="entry name" value="DUF1093"/>
</dbReference>
<dbReference type="InterPro" id="IPR036166">
    <property type="entry name" value="YxeA-like_sf"/>
</dbReference>
<dbReference type="Pfam" id="PF06486">
    <property type="entry name" value="DUF1093"/>
    <property type="match status" value="1"/>
</dbReference>
<keyword evidence="2" id="KW-1185">Reference proteome</keyword>
<sequence>MKKFVIGIVFIAVIAFGGLKITEKIVLSGDDYYVKITDEGDKKGDTDDDGQTVLSYDYDLIGFDKAGQEKEMKFTAYKDRPLIQGAYLKVIWNQNRGVTSYEQVKENDIPAKAKEKL</sequence>
<comment type="caution">
    <text evidence="1">The sequence shown here is derived from an EMBL/GenBank/DDBJ whole genome shotgun (WGS) entry which is preliminary data.</text>
</comment>
<evidence type="ECO:0000313" key="1">
    <source>
        <dbReference type="EMBL" id="KFN91563.1"/>
    </source>
</evidence>
<dbReference type="AlphaFoldDB" id="A0A091CD69"/>
<protein>
    <recommendedName>
        <fullName evidence="3">YxeA family protein</fullName>
    </recommendedName>
</protein>
<name>A0A091CD69_9ENTE</name>
<dbReference type="NCBIfam" id="TIGR01655">
    <property type="entry name" value="yxeA_fam"/>
    <property type="match status" value="1"/>
</dbReference>
<dbReference type="Proteomes" id="UP000029381">
    <property type="component" value="Unassembled WGS sequence"/>
</dbReference>
<evidence type="ECO:0008006" key="3">
    <source>
        <dbReference type="Google" id="ProtNLM"/>
    </source>
</evidence>
<reference evidence="1 2" key="1">
    <citation type="submission" date="2014-08" db="EMBL/GenBank/DDBJ databases">
        <title>Genome sequence of Tetragenococcus muriaticus.</title>
        <authorList>
            <person name="Chuea-nongthon C."/>
            <person name="Rodtong S."/>
            <person name="Yongsawatdigul J."/>
            <person name="Steele J.L."/>
            <person name="Liu X.-y."/>
            <person name="Speers J."/>
            <person name="Glasner J.D."/>
            <person name="Neeno-Eckwall E.C."/>
        </authorList>
    </citation>
    <scope>NUCLEOTIDE SEQUENCE [LARGE SCALE GENOMIC DNA]</scope>
    <source>
        <strain evidence="1 2">3MR10-3</strain>
    </source>
</reference>
<dbReference type="PANTHER" id="PTHR36433">
    <property type="entry name" value="HYPOTHETICAL CYTOSOLIC PROTEIN"/>
    <property type="match status" value="1"/>
</dbReference>
<evidence type="ECO:0000313" key="2">
    <source>
        <dbReference type="Proteomes" id="UP000029381"/>
    </source>
</evidence>
<gene>
    <name evidence="1" type="ORF">TMU3MR103_0965</name>
</gene>
<dbReference type="PANTHER" id="PTHR36433:SF2">
    <property type="entry name" value="YXEA FAMILY PROTEIN"/>
    <property type="match status" value="1"/>
</dbReference>
<organism evidence="1 2">
    <name type="scientific">Tetragenococcus muriaticus 3MR10-3</name>
    <dbReference type="NCBI Taxonomy" id="1302648"/>
    <lineage>
        <taxon>Bacteria</taxon>
        <taxon>Bacillati</taxon>
        <taxon>Bacillota</taxon>
        <taxon>Bacilli</taxon>
        <taxon>Lactobacillales</taxon>
        <taxon>Enterococcaceae</taxon>
        <taxon>Tetragenococcus</taxon>
    </lineage>
</organism>
<dbReference type="EMBL" id="JPVT01000087">
    <property type="protein sequence ID" value="KFN91563.1"/>
    <property type="molecule type" value="Genomic_DNA"/>
</dbReference>
<dbReference type="Gene3D" id="2.40.50.480">
    <property type="match status" value="1"/>
</dbReference>
<dbReference type="RefSeq" id="WP_028790695.1">
    <property type="nucleotide sequence ID" value="NZ_JPVT01000087.1"/>
</dbReference>
<accession>A0A091CD69</accession>
<dbReference type="PATRIC" id="fig|1302648.3.peg.937"/>
<proteinExistence type="predicted"/>
<dbReference type="SUPFAM" id="SSF159121">
    <property type="entry name" value="BC4932-like"/>
    <property type="match status" value="1"/>
</dbReference>